<dbReference type="EMBL" id="REGN01008511">
    <property type="protein sequence ID" value="RNA03416.1"/>
    <property type="molecule type" value="Genomic_DNA"/>
</dbReference>
<comment type="caution">
    <text evidence="2">The sequence shown here is derived from an EMBL/GenBank/DDBJ whole genome shotgun (WGS) entry which is preliminary data.</text>
</comment>
<feature type="region of interest" description="Disordered" evidence="1">
    <location>
        <begin position="30"/>
        <end position="67"/>
    </location>
</feature>
<organism evidence="2 3">
    <name type="scientific">Brachionus plicatilis</name>
    <name type="common">Marine rotifer</name>
    <name type="synonym">Brachionus muelleri</name>
    <dbReference type="NCBI Taxonomy" id="10195"/>
    <lineage>
        <taxon>Eukaryota</taxon>
        <taxon>Metazoa</taxon>
        <taxon>Spiralia</taxon>
        <taxon>Gnathifera</taxon>
        <taxon>Rotifera</taxon>
        <taxon>Eurotatoria</taxon>
        <taxon>Monogononta</taxon>
        <taxon>Pseudotrocha</taxon>
        <taxon>Ploima</taxon>
        <taxon>Brachionidae</taxon>
        <taxon>Brachionus</taxon>
    </lineage>
</organism>
<proteinExistence type="predicted"/>
<accession>A0A3M7PW67</accession>
<evidence type="ECO:0000313" key="2">
    <source>
        <dbReference type="EMBL" id="RNA03416.1"/>
    </source>
</evidence>
<dbReference type="Proteomes" id="UP000276133">
    <property type="component" value="Unassembled WGS sequence"/>
</dbReference>
<keyword evidence="3" id="KW-1185">Reference proteome</keyword>
<reference evidence="2 3" key="1">
    <citation type="journal article" date="2018" name="Sci. Rep.">
        <title>Genomic signatures of local adaptation to the degree of environmental predictability in rotifers.</title>
        <authorList>
            <person name="Franch-Gras L."/>
            <person name="Hahn C."/>
            <person name="Garcia-Roger E.M."/>
            <person name="Carmona M.J."/>
            <person name="Serra M."/>
            <person name="Gomez A."/>
        </authorList>
    </citation>
    <scope>NUCLEOTIDE SEQUENCE [LARGE SCALE GENOMIC DNA]</scope>
    <source>
        <strain evidence="2">HYR1</strain>
    </source>
</reference>
<sequence length="82" mass="9967">MKCHFSTQYEKVTKYGAKLSDERWRLEKDKKNLSEKKDTKDGDERWRLEKDKKNLSEKKDAKNGDERWRLDGAMIRDKKEFV</sequence>
<protein>
    <submittedName>
        <fullName evidence="2">Uncharacterized protein</fullName>
    </submittedName>
</protein>
<evidence type="ECO:0000313" key="3">
    <source>
        <dbReference type="Proteomes" id="UP000276133"/>
    </source>
</evidence>
<name>A0A3M7PW67_BRAPC</name>
<evidence type="ECO:0000256" key="1">
    <source>
        <dbReference type="SAM" id="MobiDB-lite"/>
    </source>
</evidence>
<dbReference type="AlphaFoldDB" id="A0A3M7PW67"/>
<gene>
    <name evidence="2" type="ORF">BpHYR1_038250</name>
</gene>